<gene>
    <name evidence="2" type="ORF">K461DRAFT_320869</name>
</gene>
<keyword evidence="2" id="KW-0378">Hydrolase</keyword>
<dbReference type="Gene3D" id="3.40.50.300">
    <property type="entry name" value="P-loop containing nucleotide triphosphate hydrolases"/>
    <property type="match status" value="1"/>
</dbReference>
<accession>A0A9P4MMX6</accession>
<dbReference type="OrthoDB" id="10042665at2759"/>
<dbReference type="SUPFAM" id="SSF52540">
    <property type="entry name" value="P-loop containing nucleoside triphosphate hydrolases"/>
    <property type="match status" value="1"/>
</dbReference>
<dbReference type="InterPro" id="IPR027417">
    <property type="entry name" value="P-loop_NTPase"/>
</dbReference>
<comment type="caution">
    <text evidence="2">The sequence shown here is derived from an EMBL/GenBank/DDBJ whole genome shotgun (WGS) entry which is preliminary data.</text>
</comment>
<dbReference type="InterPro" id="IPR056599">
    <property type="entry name" value="AAA_lid_fung"/>
</dbReference>
<dbReference type="PANTHER" id="PTHR46411">
    <property type="entry name" value="FAMILY ATPASE, PUTATIVE-RELATED"/>
    <property type="match status" value="1"/>
</dbReference>
<dbReference type="Proteomes" id="UP000799439">
    <property type="component" value="Unassembled WGS sequence"/>
</dbReference>
<evidence type="ECO:0000313" key="3">
    <source>
        <dbReference type="Proteomes" id="UP000799439"/>
    </source>
</evidence>
<dbReference type="Pfam" id="PF23232">
    <property type="entry name" value="AAA_lid_13"/>
    <property type="match status" value="1"/>
</dbReference>
<evidence type="ECO:0000259" key="1">
    <source>
        <dbReference type="SMART" id="SM00382"/>
    </source>
</evidence>
<dbReference type="Pfam" id="PF00004">
    <property type="entry name" value="AAA"/>
    <property type="match status" value="1"/>
</dbReference>
<sequence length="758" mass="85880">MAGFDAADAHDSAAPIDAGEQPVDSAYAIKLMRETGKVLSESQVSILRKRCGDDVKAAGDLYRALTEQTETTKEDDVDDAKLAGEKTEDIAYRDEFWDKEERRWRLEQQNENDDDKKLEGSTLVVRQRFTEKMTPCETVIDIRGPKLAGIMRNIYRDADGVNLAGAFVTLGAEYFFWARHYLRQARDYAAKNDEAETLREVEIGLKFIQQHWPRNKADEMITNGIISWDYLWAIFPPNVLVVGRHVLDDVRVYSVKHHTKYKKQDGTIVLSLTSDYGEYDGRLIGLAQDNLTIPHFPGTMPIEQLPFSPLHMHSQRDEIWETILTRTKKQFSLFQRPFQLQEHEGLGLVQFRDQDYDWVDPQRFKFNGRVMIDPLRMTHAEPEMLIPKVNSLGTASDVKVAREAPNGKLLSIEDIMKISDTPAGADDKMAGGKMQSYLSMRDDDYSSAWSMEQSVKKNTRSSNSAKVSYEDLTDVQRVLFSGLVHGYSLADARWGAFSVDNVQEVEWNRGAFQSLVMEPELKELVCRLIKSQHEAAYETDDFVRGKGKGLIGLLFGKPGLGKTLTAEAIAETAETPLFMIASGTLGHTADKISEKLTTMLDLAAHWRAVLLLDEADVFLMARKDNDLERNAIVSVFLQQLEYYQGILIMTTNRAETIDPAFQSRIHFCYQYPDLDRVARRHIWQTFLDKSKSDGKIKVGVSDKDIGELAEIDYNGRQIKNVHSIAAKLAAVSEDKTLTKDGILKAIRMLQNFIPGMHV</sequence>
<protein>
    <submittedName>
        <fullName evidence="2">P-loop containing nucleoside triphosphate hydrolase protein</fullName>
    </submittedName>
</protein>
<dbReference type="SMART" id="SM00382">
    <property type="entry name" value="AAA"/>
    <property type="match status" value="1"/>
</dbReference>
<dbReference type="InterPro" id="IPR003959">
    <property type="entry name" value="ATPase_AAA_core"/>
</dbReference>
<keyword evidence="3" id="KW-1185">Reference proteome</keyword>
<name>A0A9P4MMX6_9PEZI</name>
<dbReference type="PANTHER" id="PTHR46411:SF3">
    <property type="entry name" value="AAA+ ATPASE DOMAIN-CONTAINING PROTEIN"/>
    <property type="match status" value="1"/>
</dbReference>
<feature type="domain" description="AAA+ ATPase" evidence="1">
    <location>
        <begin position="548"/>
        <end position="672"/>
    </location>
</feature>
<dbReference type="InterPro" id="IPR003593">
    <property type="entry name" value="AAA+_ATPase"/>
</dbReference>
<dbReference type="CDD" id="cd19481">
    <property type="entry name" value="RecA-like_protease"/>
    <property type="match status" value="1"/>
</dbReference>
<organism evidence="2 3">
    <name type="scientific">Myriangium duriaei CBS 260.36</name>
    <dbReference type="NCBI Taxonomy" id="1168546"/>
    <lineage>
        <taxon>Eukaryota</taxon>
        <taxon>Fungi</taxon>
        <taxon>Dikarya</taxon>
        <taxon>Ascomycota</taxon>
        <taxon>Pezizomycotina</taxon>
        <taxon>Dothideomycetes</taxon>
        <taxon>Dothideomycetidae</taxon>
        <taxon>Myriangiales</taxon>
        <taxon>Myriangiaceae</taxon>
        <taxon>Myriangium</taxon>
    </lineage>
</organism>
<dbReference type="AlphaFoldDB" id="A0A9P4MMX6"/>
<reference evidence="2" key="1">
    <citation type="journal article" date="2020" name="Stud. Mycol.">
        <title>101 Dothideomycetes genomes: a test case for predicting lifestyles and emergence of pathogens.</title>
        <authorList>
            <person name="Haridas S."/>
            <person name="Albert R."/>
            <person name="Binder M."/>
            <person name="Bloem J."/>
            <person name="Labutti K."/>
            <person name="Salamov A."/>
            <person name="Andreopoulos B."/>
            <person name="Baker S."/>
            <person name="Barry K."/>
            <person name="Bills G."/>
            <person name="Bluhm B."/>
            <person name="Cannon C."/>
            <person name="Castanera R."/>
            <person name="Culley D."/>
            <person name="Daum C."/>
            <person name="Ezra D."/>
            <person name="Gonzalez J."/>
            <person name="Henrissat B."/>
            <person name="Kuo A."/>
            <person name="Liang C."/>
            <person name="Lipzen A."/>
            <person name="Lutzoni F."/>
            <person name="Magnuson J."/>
            <person name="Mondo S."/>
            <person name="Nolan M."/>
            <person name="Ohm R."/>
            <person name="Pangilinan J."/>
            <person name="Park H.-J."/>
            <person name="Ramirez L."/>
            <person name="Alfaro M."/>
            <person name="Sun H."/>
            <person name="Tritt A."/>
            <person name="Yoshinaga Y."/>
            <person name="Zwiers L.-H."/>
            <person name="Turgeon B."/>
            <person name="Goodwin S."/>
            <person name="Spatafora J."/>
            <person name="Crous P."/>
            <person name="Grigoriev I."/>
        </authorList>
    </citation>
    <scope>NUCLEOTIDE SEQUENCE</scope>
    <source>
        <strain evidence="2">CBS 260.36</strain>
    </source>
</reference>
<dbReference type="GO" id="GO:0016887">
    <property type="term" value="F:ATP hydrolysis activity"/>
    <property type="evidence" value="ECO:0007669"/>
    <property type="project" value="InterPro"/>
</dbReference>
<dbReference type="InterPro" id="IPR054289">
    <property type="entry name" value="DUF7025"/>
</dbReference>
<dbReference type="Pfam" id="PF22942">
    <property type="entry name" value="DUF7025"/>
    <property type="match status" value="1"/>
</dbReference>
<evidence type="ECO:0000313" key="2">
    <source>
        <dbReference type="EMBL" id="KAF2153176.1"/>
    </source>
</evidence>
<dbReference type="EMBL" id="ML996085">
    <property type="protein sequence ID" value="KAF2153176.1"/>
    <property type="molecule type" value="Genomic_DNA"/>
</dbReference>
<proteinExistence type="predicted"/>
<dbReference type="GO" id="GO:0005524">
    <property type="term" value="F:ATP binding"/>
    <property type="evidence" value="ECO:0007669"/>
    <property type="project" value="InterPro"/>
</dbReference>